<dbReference type="InterPro" id="IPR012340">
    <property type="entry name" value="NA-bd_OB-fold"/>
</dbReference>
<dbReference type="PANTHER" id="PTHR33370:SF1">
    <property type="entry name" value="TRANSLATION INITIATION FACTOR IF-1, CHLOROPLASTIC"/>
    <property type="match status" value="1"/>
</dbReference>
<evidence type="ECO:0000313" key="8">
    <source>
        <dbReference type="Proteomes" id="UP000321934"/>
    </source>
</evidence>
<dbReference type="PANTHER" id="PTHR33370">
    <property type="entry name" value="TRANSLATION INITIATION FACTOR IF-1, CHLOROPLASTIC"/>
    <property type="match status" value="1"/>
</dbReference>
<comment type="function">
    <text evidence="4">One of the essential components for the initiation of protein synthesis. Stabilizes the binding of IF-2 and IF-3 on the 30S subunit to which N-formylmethionyl-tRNA(fMet) subsequently binds. Helps modulate mRNA selection, yielding the 30S pre-initiation complex (PIC). Upon addition of the 50S ribosomal subunit IF-1, IF-2 and IF-3 are released leaving the mature 70S translation initiation complex.</text>
</comment>
<feature type="domain" description="S1-like" evidence="6">
    <location>
        <begin position="1"/>
        <end position="71"/>
    </location>
</feature>
<evidence type="ECO:0000259" key="6">
    <source>
        <dbReference type="PROSITE" id="PS50832"/>
    </source>
</evidence>
<dbReference type="CDD" id="cd04451">
    <property type="entry name" value="S1_IF1"/>
    <property type="match status" value="1"/>
</dbReference>
<dbReference type="FunFam" id="2.40.50.140:FF:000002">
    <property type="entry name" value="Translation initiation factor IF-1"/>
    <property type="match status" value="1"/>
</dbReference>
<dbReference type="SUPFAM" id="SSF50249">
    <property type="entry name" value="Nucleic acid-binding proteins"/>
    <property type="match status" value="1"/>
</dbReference>
<comment type="subunit">
    <text evidence="4">Component of the 30S ribosomal translation pre-initiation complex which assembles on the 30S ribosome in the order IF-2 and IF-3, IF-1 and N-formylmethionyl-tRNA(fMet); mRNA recruitment can occur at any time during PIC assembly.</text>
</comment>
<dbReference type="NCBIfam" id="TIGR00008">
    <property type="entry name" value="infA"/>
    <property type="match status" value="1"/>
</dbReference>
<accession>A0A5B8XE76</accession>
<comment type="similarity">
    <text evidence="1 4">Belongs to the IF-1 family.</text>
</comment>
<dbReference type="Pfam" id="PF01176">
    <property type="entry name" value="eIF-1a"/>
    <property type="match status" value="1"/>
</dbReference>
<evidence type="ECO:0000256" key="5">
    <source>
        <dbReference type="NCBIfam" id="TIGR00008"/>
    </source>
</evidence>
<dbReference type="GO" id="GO:0043022">
    <property type="term" value="F:ribosome binding"/>
    <property type="evidence" value="ECO:0007669"/>
    <property type="project" value="UniProtKB-UniRule"/>
</dbReference>
<evidence type="ECO:0000256" key="2">
    <source>
        <dbReference type="ARBA" id="ARBA00022540"/>
    </source>
</evidence>
<dbReference type="EMBL" id="CP029077">
    <property type="protein sequence ID" value="QED23649.1"/>
    <property type="molecule type" value="Genomic_DNA"/>
</dbReference>
<dbReference type="GO" id="GO:0005829">
    <property type="term" value="C:cytosol"/>
    <property type="evidence" value="ECO:0007669"/>
    <property type="project" value="TreeGrafter"/>
</dbReference>
<organism evidence="7 8">
    <name type="scientific">Candidatus Deianiraea vastatrix</name>
    <dbReference type="NCBI Taxonomy" id="2163644"/>
    <lineage>
        <taxon>Bacteria</taxon>
        <taxon>Pseudomonadati</taxon>
        <taxon>Pseudomonadota</taxon>
        <taxon>Alphaproteobacteria</taxon>
        <taxon>Rickettsiales</taxon>
        <taxon>Candidatus Deianiraeaceae</taxon>
        <taxon>Candidatus Deianiraea</taxon>
    </lineage>
</organism>
<dbReference type="Proteomes" id="UP000321934">
    <property type="component" value="Chromosome"/>
</dbReference>
<dbReference type="OrthoDB" id="9803250at2"/>
<keyword evidence="2 4" id="KW-0396">Initiation factor</keyword>
<keyword evidence="4" id="KW-0699">rRNA-binding</keyword>
<evidence type="ECO:0000256" key="3">
    <source>
        <dbReference type="ARBA" id="ARBA00022917"/>
    </source>
</evidence>
<dbReference type="GO" id="GO:0003743">
    <property type="term" value="F:translation initiation factor activity"/>
    <property type="evidence" value="ECO:0007669"/>
    <property type="project" value="UniProtKB-UniRule"/>
</dbReference>
<proteinExistence type="inferred from homology"/>
<evidence type="ECO:0000256" key="4">
    <source>
        <dbReference type="HAMAP-Rule" id="MF_00075"/>
    </source>
</evidence>
<dbReference type="InterPro" id="IPR006196">
    <property type="entry name" value="RNA-binding_domain_S1_IF1"/>
</dbReference>
<sequence length="71" mass="8023">MSKDDIIEMDGVILKCQPGAIFLVKLENGVEILCHVSGNVRRNKIKIVIGDKVKVELSVYDLTKGRISYRY</sequence>
<reference evidence="7 8" key="1">
    <citation type="journal article" date="2019" name="ISME J.">
        <title>Deianiraea, an extracellular bacterium associated with the ciliate Paramecium, suggests an alternative scenario for the evolution of Rickettsiales.</title>
        <authorList>
            <person name="Castelli M."/>
            <person name="Sabaneyeva E."/>
            <person name="Lanzoni O."/>
            <person name="Lebedeva N."/>
            <person name="Floriano A.M."/>
            <person name="Gaiarsa S."/>
            <person name="Benken K."/>
            <person name="Modeo L."/>
            <person name="Bandi C."/>
            <person name="Potekhin A."/>
            <person name="Sassera D."/>
            <person name="Petroni G."/>
        </authorList>
    </citation>
    <scope>NUCLEOTIDE SEQUENCE [LARGE SCALE GENOMIC DNA]</scope>
    <source>
        <strain evidence="7">CyL4-1</strain>
    </source>
</reference>
<dbReference type="GO" id="GO:0019843">
    <property type="term" value="F:rRNA binding"/>
    <property type="evidence" value="ECO:0007669"/>
    <property type="project" value="UniProtKB-UniRule"/>
</dbReference>
<dbReference type="Gene3D" id="2.40.50.140">
    <property type="entry name" value="Nucleic acid-binding proteins"/>
    <property type="match status" value="1"/>
</dbReference>
<protein>
    <recommendedName>
        <fullName evidence="4 5">Translation initiation factor IF-1</fullName>
    </recommendedName>
</protein>
<comment type="subcellular location">
    <subcellularLocation>
        <location evidence="4">Cytoplasm</location>
    </subcellularLocation>
</comment>
<gene>
    <name evidence="4" type="primary">infA</name>
    <name evidence="7" type="ORF">Deia_00862</name>
</gene>
<dbReference type="PROSITE" id="PS50832">
    <property type="entry name" value="S1_IF1_TYPE"/>
    <property type="match status" value="1"/>
</dbReference>
<dbReference type="AlphaFoldDB" id="A0A5B8XE76"/>
<keyword evidence="4" id="KW-0963">Cytoplasm</keyword>
<keyword evidence="4" id="KW-0694">RNA-binding</keyword>
<evidence type="ECO:0000313" key="7">
    <source>
        <dbReference type="EMBL" id="QED23649.1"/>
    </source>
</evidence>
<dbReference type="InterPro" id="IPR004368">
    <property type="entry name" value="TIF_IF1"/>
</dbReference>
<dbReference type="RefSeq" id="WP_146820913.1">
    <property type="nucleotide sequence ID" value="NZ_CP029077.1"/>
</dbReference>
<evidence type="ECO:0000256" key="1">
    <source>
        <dbReference type="ARBA" id="ARBA00010939"/>
    </source>
</evidence>
<keyword evidence="3 4" id="KW-0648">Protein biosynthesis</keyword>
<dbReference type="HAMAP" id="MF_00075">
    <property type="entry name" value="IF_1"/>
    <property type="match status" value="1"/>
</dbReference>
<name>A0A5B8XE76_9RICK</name>
<keyword evidence="8" id="KW-1185">Reference proteome</keyword>